<evidence type="ECO:0000259" key="2">
    <source>
        <dbReference type="Pfam" id="PF13276"/>
    </source>
</evidence>
<feature type="domain" description="HTH-like" evidence="2">
    <location>
        <begin position="7"/>
        <end position="43"/>
    </location>
</feature>
<dbReference type="KEGG" id="sata:C5746_40235"/>
<reference evidence="3 4" key="1">
    <citation type="journal article" date="2018" name="Front. Microbiol.">
        <title>Genome Sequencing of Streptomyces atratus SCSIOZH16 and Activation Production of Nocardamine via Metabolic Engineering.</title>
        <authorList>
            <person name="Li Y."/>
            <person name="Zhang C."/>
            <person name="Liu C."/>
            <person name="Ju J."/>
            <person name="Ma J."/>
        </authorList>
    </citation>
    <scope>NUCLEOTIDE SEQUENCE [LARGE SCALE GENOMIC DNA]</scope>
    <source>
        <strain evidence="3 4">SCSIO_ZH16</strain>
    </source>
</reference>
<dbReference type="Proteomes" id="UP000252698">
    <property type="component" value="Chromosome"/>
</dbReference>
<evidence type="ECO:0000313" key="4">
    <source>
        <dbReference type="Proteomes" id="UP000252698"/>
    </source>
</evidence>
<sequence>MARNLRVPRVHAALKQEGAGCGRRRIARLMQAAGLQGRHRRRRHVTTVPESPGCNPASEW</sequence>
<accession>A0A2Z5JRS2</accession>
<organism evidence="3 4">
    <name type="scientific">Streptomyces atratus</name>
    <dbReference type="NCBI Taxonomy" id="1893"/>
    <lineage>
        <taxon>Bacteria</taxon>
        <taxon>Bacillati</taxon>
        <taxon>Actinomycetota</taxon>
        <taxon>Actinomycetes</taxon>
        <taxon>Kitasatosporales</taxon>
        <taxon>Streptomycetaceae</taxon>
        <taxon>Streptomyces</taxon>
    </lineage>
</organism>
<gene>
    <name evidence="3" type="ORF">C5746_40235</name>
</gene>
<feature type="region of interest" description="Disordered" evidence="1">
    <location>
        <begin position="33"/>
        <end position="60"/>
    </location>
</feature>
<evidence type="ECO:0000256" key="1">
    <source>
        <dbReference type="SAM" id="MobiDB-lite"/>
    </source>
</evidence>
<proteinExistence type="predicted"/>
<dbReference type="InterPro" id="IPR025948">
    <property type="entry name" value="HTH-like_dom"/>
</dbReference>
<name>A0A2Z5JRS2_STRAR</name>
<evidence type="ECO:0000313" key="3">
    <source>
        <dbReference type="EMBL" id="AXE82095.1"/>
    </source>
</evidence>
<dbReference type="AlphaFoldDB" id="A0A2Z5JRS2"/>
<dbReference type="EMBL" id="CP027306">
    <property type="protein sequence ID" value="AXE82095.1"/>
    <property type="molecule type" value="Genomic_DNA"/>
</dbReference>
<protein>
    <recommendedName>
        <fullName evidence="2">HTH-like domain-containing protein</fullName>
    </recommendedName>
</protein>
<dbReference type="Pfam" id="PF13276">
    <property type="entry name" value="HTH_21"/>
    <property type="match status" value="1"/>
</dbReference>